<protein>
    <submittedName>
        <fullName evidence="5">ABC transporter substrate-binding protein</fullName>
    </submittedName>
</protein>
<comment type="similarity">
    <text evidence="1">Belongs to the bacterial solute-binding protein 8 family.</text>
</comment>
<dbReference type="PANTHER" id="PTHR30535">
    <property type="entry name" value="VITAMIN B12-BINDING PROTEIN"/>
    <property type="match status" value="1"/>
</dbReference>
<dbReference type="PROSITE" id="PS51257">
    <property type="entry name" value="PROKAR_LIPOPROTEIN"/>
    <property type="match status" value="1"/>
</dbReference>
<dbReference type="RefSeq" id="WP_377468464.1">
    <property type="nucleotide sequence ID" value="NZ_JBHLWN010000019.1"/>
</dbReference>
<keyword evidence="3" id="KW-0732">Signal</keyword>
<evidence type="ECO:0000313" key="5">
    <source>
        <dbReference type="EMBL" id="MFC0211485.1"/>
    </source>
</evidence>
<comment type="caution">
    <text evidence="5">The sequence shown here is derived from an EMBL/GenBank/DDBJ whole genome shotgun (WGS) entry which is preliminary data.</text>
</comment>
<dbReference type="CDD" id="cd01143">
    <property type="entry name" value="YvrC"/>
    <property type="match status" value="1"/>
</dbReference>
<dbReference type="Pfam" id="PF01497">
    <property type="entry name" value="Peripla_BP_2"/>
    <property type="match status" value="1"/>
</dbReference>
<dbReference type="EMBL" id="JBHLWN010000019">
    <property type="protein sequence ID" value="MFC0211485.1"/>
    <property type="molecule type" value="Genomic_DNA"/>
</dbReference>
<keyword evidence="6" id="KW-1185">Reference proteome</keyword>
<evidence type="ECO:0000259" key="4">
    <source>
        <dbReference type="PROSITE" id="PS50983"/>
    </source>
</evidence>
<dbReference type="InterPro" id="IPR002491">
    <property type="entry name" value="ABC_transptr_periplasmic_BD"/>
</dbReference>
<evidence type="ECO:0000313" key="6">
    <source>
        <dbReference type="Proteomes" id="UP001589776"/>
    </source>
</evidence>
<dbReference type="SUPFAM" id="SSF53807">
    <property type="entry name" value="Helical backbone' metal receptor"/>
    <property type="match status" value="1"/>
</dbReference>
<accession>A0ABV6DFR3</accession>
<evidence type="ECO:0000256" key="1">
    <source>
        <dbReference type="ARBA" id="ARBA00008814"/>
    </source>
</evidence>
<reference evidence="5 6" key="1">
    <citation type="submission" date="2024-09" db="EMBL/GenBank/DDBJ databases">
        <authorList>
            <person name="Sun Q."/>
            <person name="Mori K."/>
        </authorList>
    </citation>
    <scope>NUCLEOTIDE SEQUENCE [LARGE SCALE GENOMIC DNA]</scope>
    <source>
        <strain evidence="5 6">CCM 7759</strain>
    </source>
</reference>
<feature type="domain" description="Fe/B12 periplasmic-binding" evidence="4">
    <location>
        <begin position="82"/>
        <end position="336"/>
    </location>
</feature>
<dbReference type="PROSITE" id="PS50983">
    <property type="entry name" value="FE_B12_PBP"/>
    <property type="match status" value="1"/>
</dbReference>
<feature type="region of interest" description="Disordered" evidence="2">
    <location>
        <begin position="34"/>
        <end position="63"/>
    </location>
</feature>
<name>A0ABV6DFR3_9BACL</name>
<proteinExistence type="inferred from homology"/>
<sequence>MKQKTAWLKKGLIWTAAGALALALAGCGAKDNGSGNGTAAAPGASNGQAATPAASSAKKTQYPLKEKDATGKEFVFEKAPAKIASVSPAETEALYALGLGDKVVGVSDYDDYPAEVKSKPKLGGVVKPNTEAVIATGAELVFAGVSQRRDVVEQMRGLNINVFQVEPKSLQDVMNDILQFGRIMDTQEEAEKVVAKMKADIRKVQDAVKGVKPEEKKKVYVEFSPGWTVGKGEFMDELITLAGGVNVAADTQGWNKISEEKIIQANPDVIVFAAGITDEKTKKSLEQVIRERSGWDKINAIKNNRVVGLESGPFNRPGPRLTEGLLAMAKAVYPDLVK</sequence>
<organism evidence="5 6">
    <name type="scientific">Paenibacillus chartarius</name>
    <dbReference type="NCBI Taxonomy" id="747481"/>
    <lineage>
        <taxon>Bacteria</taxon>
        <taxon>Bacillati</taxon>
        <taxon>Bacillota</taxon>
        <taxon>Bacilli</taxon>
        <taxon>Bacillales</taxon>
        <taxon>Paenibacillaceae</taxon>
        <taxon>Paenibacillus</taxon>
    </lineage>
</organism>
<feature type="compositionally biased region" description="Low complexity" evidence="2">
    <location>
        <begin position="39"/>
        <end position="61"/>
    </location>
</feature>
<dbReference type="InterPro" id="IPR050902">
    <property type="entry name" value="ABC_Transporter_SBP"/>
</dbReference>
<feature type="signal peptide" evidence="3">
    <location>
        <begin position="1"/>
        <end position="25"/>
    </location>
</feature>
<evidence type="ECO:0000256" key="3">
    <source>
        <dbReference type="SAM" id="SignalP"/>
    </source>
</evidence>
<feature type="chain" id="PRO_5047380604" evidence="3">
    <location>
        <begin position="26"/>
        <end position="338"/>
    </location>
</feature>
<gene>
    <name evidence="5" type="ORF">ACFFK0_03310</name>
</gene>
<dbReference type="PANTHER" id="PTHR30535:SF34">
    <property type="entry name" value="MOLYBDATE-BINDING PROTEIN MOLA"/>
    <property type="match status" value="1"/>
</dbReference>
<dbReference type="Proteomes" id="UP001589776">
    <property type="component" value="Unassembled WGS sequence"/>
</dbReference>
<dbReference type="Gene3D" id="3.40.50.1980">
    <property type="entry name" value="Nitrogenase molybdenum iron protein domain"/>
    <property type="match status" value="2"/>
</dbReference>
<evidence type="ECO:0000256" key="2">
    <source>
        <dbReference type="SAM" id="MobiDB-lite"/>
    </source>
</evidence>